<evidence type="ECO:0000259" key="4">
    <source>
        <dbReference type="Pfam" id="PF08241"/>
    </source>
</evidence>
<dbReference type="OrthoDB" id="10017101at2759"/>
<keyword evidence="6" id="KW-1185">Reference proteome</keyword>
<keyword evidence="3" id="KW-0808">Transferase</keyword>
<dbReference type="InParanoid" id="A5DKT9"/>
<dbReference type="GeneID" id="5125848"/>
<organism evidence="5 6">
    <name type="scientific">Meyerozyma guilliermondii (strain ATCC 6260 / CBS 566 / DSM 6381 / JCM 1539 / NBRC 10279 / NRRL Y-324)</name>
    <name type="common">Yeast</name>
    <name type="synonym">Candida guilliermondii</name>
    <dbReference type="NCBI Taxonomy" id="294746"/>
    <lineage>
        <taxon>Eukaryota</taxon>
        <taxon>Fungi</taxon>
        <taxon>Dikarya</taxon>
        <taxon>Ascomycota</taxon>
        <taxon>Saccharomycotina</taxon>
        <taxon>Pichiomycetes</taxon>
        <taxon>Debaryomycetaceae</taxon>
        <taxon>Meyerozyma</taxon>
    </lineage>
</organism>
<proteinExistence type="inferred from homology"/>
<dbReference type="KEGG" id="pgu:PGUG_03890"/>
<dbReference type="eggNOG" id="KOG1269">
    <property type="taxonomic scope" value="Eukaryota"/>
</dbReference>
<dbReference type="VEuPathDB" id="FungiDB:PGUG_03890"/>
<dbReference type="Proteomes" id="UP000001997">
    <property type="component" value="Unassembled WGS sequence"/>
</dbReference>
<dbReference type="STRING" id="294746.A5DKT9"/>
<dbReference type="HOGENOM" id="CLU_057148_2_0_1"/>
<dbReference type="Gene3D" id="3.40.50.150">
    <property type="entry name" value="Vaccinia Virus protein VP39"/>
    <property type="match status" value="1"/>
</dbReference>
<evidence type="ECO:0000313" key="5">
    <source>
        <dbReference type="EMBL" id="EDK39792.2"/>
    </source>
</evidence>
<dbReference type="PANTHER" id="PTHR44942:SF4">
    <property type="entry name" value="METHYLTRANSFERASE TYPE 11 DOMAIN-CONTAINING PROTEIN"/>
    <property type="match status" value="1"/>
</dbReference>
<dbReference type="PANTHER" id="PTHR44942">
    <property type="entry name" value="METHYLTRANSF_11 DOMAIN-CONTAINING PROTEIN"/>
    <property type="match status" value="1"/>
</dbReference>
<dbReference type="GO" id="GO:0032259">
    <property type="term" value="P:methylation"/>
    <property type="evidence" value="ECO:0007669"/>
    <property type="project" value="UniProtKB-KW"/>
</dbReference>
<feature type="domain" description="Methyltransferase type 11" evidence="4">
    <location>
        <begin position="43"/>
        <end position="137"/>
    </location>
</feature>
<dbReference type="AlphaFoldDB" id="A5DKT9"/>
<dbReference type="InterPro" id="IPR051052">
    <property type="entry name" value="Diverse_substrate_MTase"/>
</dbReference>
<dbReference type="InterPro" id="IPR013216">
    <property type="entry name" value="Methyltransf_11"/>
</dbReference>
<evidence type="ECO:0000313" key="6">
    <source>
        <dbReference type="Proteomes" id="UP000001997"/>
    </source>
</evidence>
<dbReference type="SUPFAM" id="SSF53335">
    <property type="entry name" value="S-adenosyl-L-methionine-dependent methyltransferases"/>
    <property type="match status" value="1"/>
</dbReference>
<dbReference type="EMBL" id="CH408158">
    <property type="protein sequence ID" value="EDK39792.2"/>
    <property type="molecule type" value="Genomic_DNA"/>
</dbReference>
<evidence type="ECO:0000256" key="1">
    <source>
        <dbReference type="ARBA" id="ARBA00008361"/>
    </source>
</evidence>
<keyword evidence="2" id="KW-0489">Methyltransferase</keyword>
<gene>
    <name evidence="5" type="ORF">PGUG_03890</name>
</gene>
<dbReference type="OMA" id="LHVWAKE"/>
<dbReference type="GO" id="GO:0008757">
    <property type="term" value="F:S-adenosylmethionine-dependent methyltransferase activity"/>
    <property type="evidence" value="ECO:0007669"/>
    <property type="project" value="InterPro"/>
</dbReference>
<accession>A5DKT9</accession>
<protein>
    <recommendedName>
        <fullName evidence="4">Methyltransferase type 11 domain-containing protein</fullName>
    </recommendedName>
</protein>
<dbReference type="RefSeq" id="XP_001484509.2">
    <property type="nucleotide sequence ID" value="XM_001484459.1"/>
</dbReference>
<dbReference type="InterPro" id="IPR029063">
    <property type="entry name" value="SAM-dependent_MTases_sf"/>
</dbReference>
<evidence type="ECO:0000256" key="3">
    <source>
        <dbReference type="ARBA" id="ARBA00022679"/>
    </source>
</evidence>
<comment type="similarity">
    <text evidence="1">Belongs to the methyltransferase superfamily.</text>
</comment>
<dbReference type="CDD" id="cd02440">
    <property type="entry name" value="AdoMet_MTases"/>
    <property type="match status" value="1"/>
</dbReference>
<name>A5DKT9_PICGU</name>
<evidence type="ECO:0000256" key="2">
    <source>
        <dbReference type="ARBA" id="ARBA00022603"/>
    </source>
</evidence>
<sequence>MPNDQAYYKSGFDKSVSDTHAWRTVSNAVPFVIPYLNKKGRLLDVGSGPGTISKDFANYVAEVVGVEPTQELVDLAASQPDLPKSVTFQYGSAYNLPFEDNSFDFVHASQVVVHLEKPIEALKEMERVCKPGGYVFVKDTDLKSKVIYPEKYASLLTNAVDSRIKNSSTSPIAGRQLKERALAAGYKVDKLKYSSSVWCISSYEERHEWAERFCSRLTKTKESNLEGEQLENVLRAYREWSEDESALMILIHGELVYRV</sequence>
<dbReference type="Pfam" id="PF08241">
    <property type="entry name" value="Methyltransf_11"/>
    <property type="match status" value="1"/>
</dbReference>
<reference evidence="5 6" key="1">
    <citation type="journal article" date="2009" name="Nature">
        <title>Evolution of pathogenicity and sexual reproduction in eight Candida genomes.</title>
        <authorList>
            <person name="Butler G."/>
            <person name="Rasmussen M.D."/>
            <person name="Lin M.F."/>
            <person name="Santos M.A."/>
            <person name="Sakthikumar S."/>
            <person name="Munro C.A."/>
            <person name="Rheinbay E."/>
            <person name="Grabherr M."/>
            <person name="Forche A."/>
            <person name="Reedy J.L."/>
            <person name="Agrafioti I."/>
            <person name="Arnaud M.B."/>
            <person name="Bates S."/>
            <person name="Brown A.J."/>
            <person name="Brunke S."/>
            <person name="Costanzo M.C."/>
            <person name="Fitzpatrick D.A."/>
            <person name="de Groot P.W."/>
            <person name="Harris D."/>
            <person name="Hoyer L.L."/>
            <person name="Hube B."/>
            <person name="Klis F.M."/>
            <person name="Kodira C."/>
            <person name="Lennard N."/>
            <person name="Logue M.E."/>
            <person name="Martin R."/>
            <person name="Neiman A.M."/>
            <person name="Nikolaou E."/>
            <person name="Quail M.A."/>
            <person name="Quinn J."/>
            <person name="Santos M.C."/>
            <person name="Schmitzberger F.F."/>
            <person name="Sherlock G."/>
            <person name="Shah P."/>
            <person name="Silverstein K.A."/>
            <person name="Skrzypek M.S."/>
            <person name="Soll D."/>
            <person name="Staggs R."/>
            <person name="Stansfield I."/>
            <person name="Stumpf M.P."/>
            <person name="Sudbery P.E."/>
            <person name="Srikantha T."/>
            <person name="Zeng Q."/>
            <person name="Berman J."/>
            <person name="Berriman M."/>
            <person name="Heitman J."/>
            <person name="Gow N.A."/>
            <person name="Lorenz M.C."/>
            <person name="Birren B.W."/>
            <person name="Kellis M."/>
            <person name="Cuomo C.A."/>
        </authorList>
    </citation>
    <scope>NUCLEOTIDE SEQUENCE [LARGE SCALE GENOMIC DNA]</scope>
    <source>
        <strain evidence="6">ATCC 6260 / CBS 566 / DSM 6381 / JCM 1539 / NBRC 10279 / NRRL Y-324</strain>
    </source>
</reference>